<proteinExistence type="predicted"/>
<dbReference type="InterPro" id="IPR053842">
    <property type="entry name" value="NikA-like"/>
</dbReference>
<organism evidence="1 2">
    <name type="scientific">Mesorhizobium hungaricum</name>
    <dbReference type="NCBI Taxonomy" id="1566387"/>
    <lineage>
        <taxon>Bacteria</taxon>
        <taxon>Pseudomonadati</taxon>
        <taxon>Pseudomonadota</taxon>
        <taxon>Alphaproteobacteria</taxon>
        <taxon>Hyphomicrobiales</taxon>
        <taxon>Phyllobacteriaceae</taxon>
        <taxon>Mesorhizobium</taxon>
    </lineage>
</organism>
<comment type="caution">
    <text evidence="1">The sequence shown here is derived from an EMBL/GenBank/DDBJ whole genome shotgun (WGS) entry which is preliminary data.</text>
</comment>
<protein>
    <submittedName>
        <fullName evidence="1">Mobilization protein</fullName>
    </submittedName>
</protein>
<evidence type="ECO:0000313" key="2">
    <source>
        <dbReference type="Proteomes" id="UP000094412"/>
    </source>
</evidence>
<dbReference type="Proteomes" id="UP000094412">
    <property type="component" value="Unassembled WGS sequence"/>
</dbReference>
<dbReference type="AlphaFoldDB" id="A0A1C2E3B7"/>
<keyword evidence="2" id="KW-1185">Reference proteome</keyword>
<reference evidence="1 2" key="1">
    <citation type="submission" date="2016-08" db="EMBL/GenBank/DDBJ databases">
        <title>Whole genome sequence of Mesorhizobium sp. strain UASWS1009 isolated from industrial sewage.</title>
        <authorList>
            <person name="Crovadore J."/>
            <person name="Calmin G."/>
            <person name="Chablais R."/>
            <person name="Cochard B."/>
            <person name="Lefort F."/>
        </authorList>
    </citation>
    <scope>NUCLEOTIDE SEQUENCE [LARGE SCALE GENOMIC DNA]</scope>
    <source>
        <strain evidence="1 2">UASWS1009</strain>
    </source>
</reference>
<dbReference type="EMBL" id="MDEO01000028">
    <property type="protein sequence ID" value="OCX21406.1"/>
    <property type="molecule type" value="Genomic_DNA"/>
</dbReference>
<evidence type="ECO:0000313" key="1">
    <source>
        <dbReference type="EMBL" id="OCX21406.1"/>
    </source>
</evidence>
<dbReference type="RefSeq" id="WP_065997084.1">
    <property type="nucleotide sequence ID" value="NZ_MDEO01000028.1"/>
</dbReference>
<dbReference type="STRING" id="1566387.QV13_07000"/>
<gene>
    <name evidence="1" type="ORF">QV13_07000</name>
</gene>
<dbReference type="Pfam" id="PF21983">
    <property type="entry name" value="NikA-like"/>
    <property type="match status" value="1"/>
</dbReference>
<accession>A0A1C2E3B7</accession>
<dbReference type="OrthoDB" id="7376495at2"/>
<name>A0A1C2E3B7_9HYPH</name>
<sequence length="134" mass="14225">MTAPIASHSQKPGRREKVAHVRLSDDEMRAVEDAAARAGLSVSAFLRSLSLEGAGVRPFMSRQDRAIIEVLLQDMRAVGGNLNQIARALNTTCTVVDPDLMGAIDDARAIATTVASELASMTKRVGAARRGEAP</sequence>